<evidence type="ECO:0000259" key="2">
    <source>
        <dbReference type="Pfam" id="PF00535"/>
    </source>
</evidence>
<protein>
    <submittedName>
        <fullName evidence="3">Family 2 glycosyl transferase</fullName>
    </submittedName>
</protein>
<dbReference type="AlphaFoldDB" id="A0A329QDC8"/>
<dbReference type="Gene3D" id="1.25.40.10">
    <property type="entry name" value="Tetratricopeptide repeat domain"/>
    <property type="match status" value="1"/>
</dbReference>
<dbReference type="InterPro" id="IPR011990">
    <property type="entry name" value="TPR-like_helical_dom_sf"/>
</dbReference>
<keyword evidence="3" id="KW-0808">Transferase</keyword>
<organism evidence="3 4">
    <name type="scientific">Paenibacillus taichungensis</name>
    <dbReference type="NCBI Taxonomy" id="484184"/>
    <lineage>
        <taxon>Bacteria</taxon>
        <taxon>Bacillati</taxon>
        <taxon>Bacillota</taxon>
        <taxon>Bacilli</taxon>
        <taxon>Bacillales</taxon>
        <taxon>Paenibacillaceae</taxon>
        <taxon>Paenibacillus</taxon>
    </lineage>
</organism>
<dbReference type="PROSITE" id="PS50005">
    <property type="entry name" value="TPR"/>
    <property type="match status" value="1"/>
</dbReference>
<dbReference type="Gene3D" id="3.90.550.10">
    <property type="entry name" value="Spore Coat Polysaccharide Biosynthesis Protein SpsA, Chain A"/>
    <property type="match status" value="1"/>
</dbReference>
<evidence type="ECO:0000313" key="3">
    <source>
        <dbReference type="EMBL" id="RAW09981.1"/>
    </source>
</evidence>
<dbReference type="CDD" id="cd02511">
    <property type="entry name" value="Beta4Glucosyltransferase"/>
    <property type="match status" value="1"/>
</dbReference>
<dbReference type="Pfam" id="PF13181">
    <property type="entry name" value="TPR_8"/>
    <property type="match status" value="2"/>
</dbReference>
<dbReference type="SMART" id="SM00028">
    <property type="entry name" value="TPR"/>
    <property type="match status" value="4"/>
</dbReference>
<comment type="caution">
    <text evidence="3">The sequence shown here is derived from an EMBL/GenBank/DDBJ whole genome shotgun (WGS) entry which is preliminary data.</text>
</comment>
<dbReference type="PANTHER" id="PTHR43630:SF2">
    <property type="entry name" value="GLYCOSYLTRANSFERASE"/>
    <property type="match status" value="1"/>
</dbReference>
<dbReference type="EMBL" id="QEVW01000029">
    <property type="protein sequence ID" value="RAW09981.1"/>
    <property type="molecule type" value="Genomic_DNA"/>
</dbReference>
<dbReference type="InterPro" id="IPR019734">
    <property type="entry name" value="TPR_rpt"/>
</dbReference>
<dbReference type="RefSeq" id="WP_113056201.1">
    <property type="nucleotide sequence ID" value="NZ_QEVW01000029.1"/>
</dbReference>
<name>A0A329QDC8_9BACL</name>
<proteinExistence type="predicted"/>
<dbReference type="InterPro" id="IPR029044">
    <property type="entry name" value="Nucleotide-diphossugar_trans"/>
</dbReference>
<dbReference type="Pfam" id="PF00535">
    <property type="entry name" value="Glycos_transf_2"/>
    <property type="match status" value="1"/>
</dbReference>
<feature type="repeat" description="TPR" evidence="1">
    <location>
        <begin position="194"/>
        <end position="227"/>
    </location>
</feature>
<dbReference type="InterPro" id="IPR001173">
    <property type="entry name" value="Glyco_trans_2-like"/>
</dbReference>
<dbReference type="SUPFAM" id="SSF53448">
    <property type="entry name" value="Nucleotide-diphospho-sugar transferases"/>
    <property type="match status" value="1"/>
</dbReference>
<dbReference type="GO" id="GO:0016740">
    <property type="term" value="F:transferase activity"/>
    <property type="evidence" value="ECO:0007669"/>
    <property type="project" value="UniProtKB-KW"/>
</dbReference>
<keyword evidence="1" id="KW-0802">TPR repeat</keyword>
<dbReference type="Proteomes" id="UP000250642">
    <property type="component" value="Unassembled WGS sequence"/>
</dbReference>
<evidence type="ECO:0000313" key="4">
    <source>
        <dbReference type="Proteomes" id="UP000250642"/>
    </source>
</evidence>
<reference evidence="3 4" key="1">
    <citation type="submission" date="2018-04" db="EMBL/GenBank/DDBJ databases">
        <title>Paenibacillus taichungensis Genome sequencing and assembly.</title>
        <authorList>
            <person name="Xu J."/>
            <person name="Rensing C."/>
            <person name="Mazhar H.S."/>
        </authorList>
    </citation>
    <scope>NUCLEOTIDE SEQUENCE [LARGE SCALE GENOMIC DNA]</scope>
    <source>
        <strain evidence="3 4">NC1</strain>
    </source>
</reference>
<accession>A0A329QDC8</accession>
<sequence>MSKTVSLCMIVKNEEQVLNRCLDSVKDLVDEIIIVDTGSTDNTLKIARNYTEKIYFFEWIDDFSAARNESLKYATSDYILVLDADEYLEVKGDLQKELKTNYDYYLLKIRNEISLGRNFTFTAIRLFKNDISLKYENRLHEHLNILNGARDYTMGESEFSINHDGYTDDKMLEKDKQKRNLPLMELEVEENPTAYNLYNMGKTYFGMQKYDRAVDFFKRAYPLSRDRLFLPELLTKLAYALAENNNKEDSLSILTDAVVLFPKETEMRFILGMIYHKFQYYREAESCFIKCIELGDQGSLVTEGSGGYMAHMRLSELYAEIGQIDNSFREVGMVLELKKNFTPAIQQYLNLMARLNKSLEETEKGVHQYYTIKSVDDLQRLLDIMYGSRSPLLHYYLTTYNIQVQPNVLGTSKIYAKNYMEADLIWGEIVNIENENAQDLLLLSFLMKNTKYLTVIKKLLNLSNKEQRTLERLINVDNDRYVLTSSLEELLVEVCRQMIVLQEFEHFQILVEKLIKTTSNFQPKICKVLSDYGFDELAIDMLIETMKQKPNSIEVLCLLGDLCLRNNYLEDAQLLYSKLLNLGSEYSYYERNRRYFEKVNDFVGLETLEREISQRFPFADVLKINKPNIQEGVKG</sequence>
<evidence type="ECO:0000256" key="1">
    <source>
        <dbReference type="PROSITE-ProRule" id="PRU00339"/>
    </source>
</evidence>
<feature type="domain" description="Glycosyltransferase 2-like" evidence="2">
    <location>
        <begin position="6"/>
        <end position="100"/>
    </location>
</feature>
<gene>
    <name evidence="3" type="ORF">DC345_29715</name>
</gene>
<dbReference type="SUPFAM" id="SSF48452">
    <property type="entry name" value="TPR-like"/>
    <property type="match status" value="1"/>
</dbReference>
<dbReference type="PANTHER" id="PTHR43630">
    <property type="entry name" value="POLY-BETA-1,6-N-ACETYL-D-GLUCOSAMINE SYNTHASE"/>
    <property type="match status" value="1"/>
</dbReference>